<organism evidence="1 2">
    <name type="scientific">Tetrahymena thermophila (strain SB210)</name>
    <dbReference type="NCBI Taxonomy" id="312017"/>
    <lineage>
        <taxon>Eukaryota</taxon>
        <taxon>Sar</taxon>
        <taxon>Alveolata</taxon>
        <taxon>Ciliophora</taxon>
        <taxon>Intramacronucleata</taxon>
        <taxon>Oligohymenophorea</taxon>
        <taxon>Hymenostomatida</taxon>
        <taxon>Tetrahymenina</taxon>
        <taxon>Tetrahymenidae</taxon>
        <taxon>Tetrahymena</taxon>
    </lineage>
</organism>
<dbReference type="OrthoDB" id="6162209at2759"/>
<sequence>MIEQKSKKFQYYANQLTGTLFVAQELILMNQQGVVNNVFKDVVLVMDTNKKIVQIACQIIIKYNSRINSCAQLVQLDNTFIRILVKVANMIVVFVYRQQNASFVRLDMLWITLMKFVVLLIVLMQISNGVVTGFTIYPIKCLDTFQINTAQNSCGCFNGVYLNNGVCVPCQDPNCQVCSQFGCTYCKIGYFNQQGSCVTNCKPQFYYQQTSNNYHFSCFPFTFHKIIQINGQNVSNNWKGYDPKFGIFDDICQPFLFKLFNYASNSYQCVSACPIGYTLNLLRLACVENNCQNDITLQINGNCFFRTCPSQYFFQPFQSFTQYSTCIPISMNQCLYQLDESMSQCLTCQPSYFTSSCVQNCPSQIYYQNKNSCIKCDMTTPTCSQTYFLYTYNVNGINYNAYTCPTNYYLPNNSSQCTQCSNLAMISCDTKSEYYCDIGQDNSDPSCPIINLQQMVGYSFDKYGNIVSNNNCLKINTTNNLCSVCNLNFNYNFQGVCSQLFMRPTKYYMYYNITESQYRVVGSCTSNQYIQSIQKSSYYIKYCKDFSTCLTTTQATINGQSQQICQKCSTNFFNINGNCIDSCPSYTFQNSSTKNCETPINYCDTYSSNTITPLCTYCQYGYLLLQTSPSSQCIPFNSCNNGFTYIYNLCIACDPNCNQCLSNKKCIQPSTNYYLYNDSPVTSCPPGTYLSGFSCLSCEQYCLSCTDSNNCTQRLPASLLYLINAQVYVYFNPICQLNQYYDTNLQQCVNCDQSCSQCYQASSKCLLCSDITQSLYKYTCVQQCPNGFYTSVLTTTNYTRNVCLQCDQSCLKCNQTTCNQCVQPNMYQNPVKPFICQASSDPCCSQVDITTGLCQQCYSNCLLDNNSKLCYQIIPYCSQYQLTDKTKCSQCQLGYYLTSQYNCCGVQNCKICNDSNLQQSAQSPTVRLASQNKQCVFDCQFQIAKRVQQETKPSAHSAFHNIQQTKHYSASLIVKFQIAKYAQQEIKTNIQVDSASLIVKFKIAKHVQLEIRHNV</sequence>
<dbReference type="Proteomes" id="UP000009168">
    <property type="component" value="Unassembled WGS sequence"/>
</dbReference>
<proteinExistence type="predicted"/>
<gene>
    <name evidence="1" type="ORF">TTHERM_00895910</name>
</gene>
<dbReference type="GeneID" id="7835607"/>
<dbReference type="InParanoid" id="Q22E39"/>
<dbReference type="SMART" id="SM00261">
    <property type="entry name" value="FU"/>
    <property type="match status" value="5"/>
</dbReference>
<dbReference type="InterPro" id="IPR009030">
    <property type="entry name" value="Growth_fac_rcpt_cys_sf"/>
</dbReference>
<evidence type="ECO:0000313" key="1">
    <source>
        <dbReference type="EMBL" id="EAR83575.2"/>
    </source>
</evidence>
<keyword evidence="2" id="KW-1185">Reference proteome</keyword>
<name>Q22E39_TETTS</name>
<dbReference type="RefSeq" id="XP_001031238.2">
    <property type="nucleotide sequence ID" value="XM_001031238.2"/>
</dbReference>
<dbReference type="Gene3D" id="2.10.220.10">
    <property type="entry name" value="Hormone Receptor, Insulin-like Growth Factor Receptor 1, Chain A, domain 2"/>
    <property type="match status" value="3"/>
</dbReference>
<dbReference type="eggNOG" id="KOG3525">
    <property type="taxonomic scope" value="Eukaryota"/>
</dbReference>
<dbReference type="SUPFAM" id="SSF57184">
    <property type="entry name" value="Growth factor receptor domain"/>
    <property type="match status" value="4"/>
</dbReference>
<dbReference type="HOGENOM" id="CLU_237955_0_0_1"/>
<dbReference type="InterPro" id="IPR006212">
    <property type="entry name" value="Furin_repeat"/>
</dbReference>
<protein>
    <submittedName>
        <fullName evidence="1">Uncharacterized protein</fullName>
    </submittedName>
</protein>
<accession>Q22E39</accession>
<dbReference type="KEGG" id="tet:TTHERM_00895910"/>
<reference evidence="2" key="1">
    <citation type="journal article" date="2006" name="PLoS Biol.">
        <title>Macronuclear genome sequence of the ciliate Tetrahymena thermophila, a model eukaryote.</title>
        <authorList>
            <person name="Eisen J.A."/>
            <person name="Coyne R.S."/>
            <person name="Wu M."/>
            <person name="Wu D."/>
            <person name="Thiagarajan M."/>
            <person name="Wortman J.R."/>
            <person name="Badger J.H."/>
            <person name="Ren Q."/>
            <person name="Amedeo P."/>
            <person name="Jones K.M."/>
            <person name="Tallon L.J."/>
            <person name="Delcher A.L."/>
            <person name="Salzberg S.L."/>
            <person name="Silva J.C."/>
            <person name="Haas B.J."/>
            <person name="Majoros W.H."/>
            <person name="Farzad M."/>
            <person name="Carlton J.M."/>
            <person name="Smith R.K. Jr."/>
            <person name="Garg J."/>
            <person name="Pearlman R.E."/>
            <person name="Karrer K.M."/>
            <person name="Sun L."/>
            <person name="Manning G."/>
            <person name="Elde N.C."/>
            <person name="Turkewitz A.P."/>
            <person name="Asai D.J."/>
            <person name="Wilkes D.E."/>
            <person name="Wang Y."/>
            <person name="Cai H."/>
            <person name="Collins K."/>
            <person name="Stewart B.A."/>
            <person name="Lee S.R."/>
            <person name="Wilamowska K."/>
            <person name="Weinberg Z."/>
            <person name="Ruzzo W.L."/>
            <person name="Wloga D."/>
            <person name="Gaertig J."/>
            <person name="Frankel J."/>
            <person name="Tsao C.-C."/>
            <person name="Gorovsky M.A."/>
            <person name="Keeling P.J."/>
            <person name="Waller R.F."/>
            <person name="Patron N.J."/>
            <person name="Cherry J.M."/>
            <person name="Stover N.A."/>
            <person name="Krieger C.J."/>
            <person name="del Toro C."/>
            <person name="Ryder H.F."/>
            <person name="Williamson S.C."/>
            <person name="Barbeau R.A."/>
            <person name="Hamilton E.P."/>
            <person name="Orias E."/>
        </authorList>
    </citation>
    <scope>NUCLEOTIDE SEQUENCE [LARGE SCALE GENOMIC DNA]</scope>
    <source>
        <strain evidence="2">SB210</strain>
    </source>
</reference>
<dbReference type="EMBL" id="GG662758">
    <property type="protein sequence ID" value="EAR83575.2"/>
    <property type="molecule type" value="Genomic_DNA"/>
</dbReference>
<dbReference type="AlphaFoldDB" id="Q22E39"/>
<evidence type="ECO:0000313" key="2">
    <source>
        <dbReference type="Proteomes" id="UP000009168"/>
    </source>
</evidence>